<dbReference type="Pfam" id="PF04755">
    <property type="entry name" value="PAP_fibrillin"/>
    <property type="match status" value="1"/>
</dbReference>
<organism evidence="2 3">
    <name type="scientific">Planktothrix agardhii CCAP 1459/11A</name>
    <dbReference type="NCBI Taxonomy" id="282420"/>
    <lineage>
        <taxon>Bacteria</taxon>
        <taxon>Bacillati</taxon>
        <taxon>Cyanobacteriota</taxon>
        <taxon>Cyanophyceae</taxon>
        <taxon>Oscillatoriophycideae</taxon>
        <taxon>Oscillatoriales</taxon>
        <taxon>Microcoleaceae</taxon>
        <taxon>Planktothrix</taxon>
    </lineage>
</organism>
<name>A0A479ZQ11_PLAAG</name>
<accession>A0A479ZQ11</accession>
<dbReference type="EMBL" id="BJCD01000024">
    <property type="protein sequence ID" value="GCL34780.1"/>
    <property type="molecule type" value="Genomic_DNA"/>
</dbReference>
<sequence>MIDSKKALLLEMIAGKNRGLLATPGDKAAILSALTQLEEFNPNPRPLEVPQLLEGNWRLLYTSSDELLGIGRFPLLQLGQIYQCIRVGDRKVYNIAEVQSLPLLEGLVSVAAEFEPVSEKRINVKFNRFIIGSQRFIGYQSPNNLIADIEKGKKFIAIDFSLQARDQKGWLDITYLDEDLRIGRGNVGSVFVLTKVI</sequence>
<dbReference type="AlphaFoldDB" id="A0A479ZQ11"/>
<protein>
    <submittedName>
        <fullName evidence="2">Fibrillin</fullName>
    </submittedName>
</protein>
<dbReference type="RefSeq" id="WP_141292957.1">
    <property type="nucleotide sequence ID" value="NZ_BJCD01000024.1"/>
</dbReference>
<evidence type="ECO:0000313" key="3">
    <source>
        <dbReference type="Proteomes" id="UP000299794"/>
    </source>
</evidence>
<dbReference type="PANTHER" id="PTHR31906">
    <property type="entry name" value="PLASTID-LIPID-ASSOCIATED PROTEIN 4, CHLOROPLASTIC-RELATED"/>
    <property type="match status" value="1"/>
</dbReference>
<comment type="caution">
    <text evidence="2">The sequence shown here is derived from an EMBL/GenBank/DDBJ whole genome shotgun (WGS) entry which is preliminary data.</text>
</comment>
<evidence type="ECO:0000313" key="2">
    <source>
        <dbReference type="EMBL" id="GCL34780.1"/>
    </source>
</evidence>
<reference evidence="3" key="1">
    <citation type="submission" date="2019-02" db="EMBL/GenBank/DDBJ databases">
        <title>Draft genome sequence of Planktothrix agardhii NIES-905.</title>
        <authorList>
            <person name="Yamaguchi H."/>
            <person name="Suzuki S."/>
            <person name="Kawachi M."/>
        </authorList>
    </citation>
    <scope>NUCLEOTIDE SEQUENCE [LARGE SCALE GENOMIC DNA]</scope>
    <source>
        <strain evidence="3">CCAP 1459/11A</strain>
    </source>
</reference>
<proteinExistence type="predicted"/>
<dbReference type="InterPro" id="IPR006843">
    <property type="entry name" value="PAP/fibrillin_dom"/>
</dbReference>
<gene>
    <name evidence="2" type="ORF">PA905_38290</name>
</gene>
<dbReference type="Proteomes" id="UP000299794">
    <property type="component" value="Unassembled WGS sequence"/>
</dbReference>
<feature type="domain" description="Plastid lipid-associated protein/fibrillin conserved" evidence="1">
    <location>
        <begin position="6"/>
        <end position="193"/>
    </location>
</feature>
<dbReference type="InterPro" id="IPR039633">
    <property type="entry name" value="PAP"/>
</dbReference>
<evidence type="ECO:0000259" key="1">
    <source>
        <dbReference type="Pfam" id="PF04755"/>
    </source>
</evidence>